<comment type="similarity">
    <text evidence="2">Belongs to the RNase E/G family.</text>
</comment>
<dbReference type="CDD" id="cd04453">
    <property type="entry name" value="S1_RNase_E"/>
    <property type="match status" value="1"/>
</dbReference>
<comment type="cofactor">
    <cofactor evidence="1">
        <name>Mg(2+)</name>
        <dbReference type="ChEBI" id="CHEBI:18420"/>
    </cofactor>
</comment>
<keyword evidence="5" id="KW-0479">Metal-binding</keyword>
<comment type="caution">
    <text evidence="12">The sequence shown here is derived from an EMBL/GenBank/DDBJ whole genome shotgun (WGS) entry which is preliminary data.</text>
</comment>
<evidence type="ECO:0000256" key="4">
    <source>
        <dbReference type="ARBA" id="ARBA00022722"/>
    </source>
</evidence>
<dbReference type="Proteomes" id="UP001174909">
    <property type="component" value="Unassembled WGS sequence"/>
</dbReference>
<keyword evidence="13" id="KW-1185">Reference proteome</keyword>
<dbReference type="InterPro" id="IPR019307">
    <property type="entry name" value="RNA-bd_AU-1/RNase_E/G"/>
</dbReference>
<sequence>MEKEILISDDEYETRCAVLEEGVLNEIYIERKAAAQTLGNLYKGRVENVLPGMQVAFVDIGLDRHAFLHISDLKYESANEDETEDENVNGNRKLDKDVSTLDLKAKPAKQSRGGRGFPFLISDLISKRQELLVQVGKEPIGTKGARVTSNITLPGRCVVYMPNSSNIGVSRRIESATERDRLRNMAKTIKADVEGGFIIRTAAEGLSESEFSSEIRYLIKQWKQIGERAKRKSAPSLVSKDLSFTNRVVRDMLTKDVKQLLIDSKTEAMVSIDVNTGRFVGKSDPDNTILSANLEAVEEVVRQIQLRDLGGIIVVDFIDMEEVSHRKRVFKLLQEALRKDRARTNILHISDLGLVEMTRQRTRPSLSTLLMEECPYCDGHGTVLSIETVVIQLLRAIKMAHNQAGHSELRVIANDYVVSHIKSQMANKLQDLKKLLKLDLTLEADADLHLEDYRIFVGRGEELFLD</sequence>
<dbReference type="Pfam" id="PF10150">
    <property type="entry name" value="RNase_E_G"/>
    <property type="match status" value="1"/>
</dbReference>
<evidence type="ECO:0000256" key="2">
    <source>
        <dbReference type="ARBA" id="ARBA00005522"/>
    </source>
</evidence>
<dbReference type="InterPro" id="IPR048583">
    <property type="entry name" value="RNase_E_G_thioredoxin-like"/>
</dbReference>
<evidence type="ECO:0000256" key="9">
    <source>
        <dbReference type="ARBA" id="ARBA00023436"/>
    </source>
</evidence>
<proteinExistence type="inferred from homology"/>
<dbReference type="InterPro" id="IPR004659">
    <property type="entry name" value="RNase_E/G"/>
</dbReference>
<feature type="domain" description="RNA-binding protein AU-1/Ribonuclease E/G" evidence="10">
    <location>
        <begin position="265"/>
        <end position="362"/>
    </location>
</feature>
<evidence type="ECO:0000256" key="3">
    <source>
        <dbReference type="ARBA" id="ARBA00022490"/>
    </source>
</evidence>
<gene>
    <name evidence="12" type="ORF">GBAR_LOCUS14435</name>
</gene>
<dbReference type="GO" id="GO:0005737">
    <property type="term" value="C:cytoplasm"/>
    <property type="evidence" value="ECO:0007669"/>
    <property type="project" value="TreeGrafter"/>
</dbReference>
<dbReference type="Pfam" id="PF20833">
    <property type="entry name" value="RNase_E_G_Thio"/>
    <property type="match status" value="1"/>
</dbReference>
<dbReference type="SUPFAM" id="SSF50249">
    <property type="entry name" value="Nucleic acid-binding proteins"/>
    <property type="match status" value="1"/>
</dbReference>
<dbReference type="GO" id="GO:0016787">
    <property type="term" value="F:hydrolase activity"/>
    <property type="evidence" value="ECO:0007669"/>
    <property type="project" value="UniProtKB-KW"/>
</dbReference>
<evidence type="ECO:0000313" key="12">
    <source>
        <dbReference type="EMBL" id="CAI8024917.1"/>
    </source>
</evidence>
<dbReference type="Gene3D" id="3.40.1260.20">
    <property type="entry name" value="Ribonuclease E, catalytic domain"/>
    <property type="match status" value="1"/>
</dbReference>
<name>A0AA35S9V8_GEOBA</name>
<evidence type="ECO:0000313" key="13">
    <source>
        <dbReference type="Proteomes" id="UP001174909"/>
    </source>
</evidence>
<dbReference type="GO" id="GO:0004540">
    <property type="term" value="F:RNA nuclease activity"/>
    <property type="evidence" value="ECO:0007669"/>
    <property type="project" value="InterPro"/>
</dbReference>
<evidence type="ECO:0000259" key="10">
    <source>
        <dbReference type="Pfam" id="PF10150"/>
    </source>
</evidence>
<evidence type="ECO:0000256" key="8">
    <source>
        <dbReference type="ARBA" id="ARBA00022884"/>
    </source>
</evidence>
<reference evidence="12" key="1">
    <citation type="submission" date="2023-03" db="EMBL/GenBank/DDBJ databases">
        <authorList>
            <person name="Steffen K."/>
            <person name="Cardenas P."/>
        </authorList>
    </citation>
    <scope>NUCLEOTIDE SEQUENCE</scope>
</reference>
<accession>A0AA35S9V8</accession>
<dbReference type="AlphaFoldDB" id="A0AA35S9V8"/>
<dbReference type="EMBL" id="CASHTH010002105">
    <property type="protein sequence ID" value="CAI8024917.1"/>
    <property type="molecule type" value="Genomic_DNA"/>
</dbReference>
<evidence type="ECO:0000256" key="1">
    <source>
        <dbReference type="ARBA" id="ARBA00001946"/>
    </source>
</evidence>
<keyword evidence="6" id="KW-0378">Hydrolase</keyword>
<dbReference type="PANTHER" id="PTHR30001:SF0">
    <property type="entry name" value="RIBONUCLEASE G"/>
    <property type="match status" value="1"/>
</dbReference>
<dbReference type="GO" id="GO:0003723">
    <property type="term" value="F:RNA binding"/>
    <property type="evidence" value="ECO:0007669"/>
    <property type="project" value="UniProtKB-KW"/>
</dbReference>
<evidence type="ECO:0000259" key="11">
    <source>
        <dbReference type="Pfam" id="PF20833"/>
    </source>
</evidence>
<dbReference type="InterPro" id="IPR012340">
    <property type="entry name" value="NA-bd_OB-fold"/>
</dbReference>
<protein>
    <submittedName>
        <fullName evidence="12">Ribonuclease G</fullName>
    </submittedName>
</protein>
<dbReference type="GO" id="GO:0046872">
    <property type="term" value="F:metal ion binding"/>
    <property type="evidence" value="ECO:0007669"/>
    <property type="project" value="UniProtKB-KW"/>
</dbReference>
<evidence type="ECO:0000256" key="5">
    <source>
        <dbReference type="ARBA" id="ARBA00022723"/>
    </source>
</evidence>
<dbReference type="PANTHER" id="PTHR30001">
    <property type="entry name" value="RIBONUCLEASE"/>
    <property type="match status" value="1"/>
</dbReference>
<feature type="domain" description="RNase E/G thioredoxin-like" evidence="11">
    <location>
        <begin position="374"/>
        <end position="455"/>
    </location>
</feature>
<comment type="function">
    <text evidence="9">Involved in intercistronic processing of primary transcripts from chloroplast operons. The endonucleolytic activity of the enzyme depends on the number of phosphates at the 5' end, is inhibited by structured RNA, and preferentially cleaves A/U-rich sequences.</text>
</comment>
<keyword evidence="3" id="KW-0963">Cytoplasm</keyword>
<keyword evidence="8" id="KW-0694">RNA-binding</keyword>
<evidence type="ECO:0000256" key="7">
    <source>
        <dbReference type="ARBA" id="ARBA00022842"/>
    </source>
</evidence>
<dbReference type="Gene3D" id="2.40.50.140">
    <property type="entry name" value="Nucleic acid-binding proteins"/>
    <property type="match status" value="1"/>
</dbReference>
<dbReference type="GO" id="GO:0006364">
    <property type="term" value="P:rRNA processing"/>
    <property type="evidence" value="ECO:0007669"/>
    <property type="project" value="TreeGrafter"/>
</dbReference>
<keyword evidence="4" id="KW-0540">Nuclease</keyword>
<keyword evidence="7" id="KW-0460">Magnesium</keyword>
<organism evidence="12 13">
    <name type="scientific">Geodia barretti</name>
    <name type="common">Barrett's horny sponge</name>
    <dbReference type="NCBI Taxonomy" id="519541"/>
    <lineage>
        <taxon>Eukaryota</taxon>
        <taxon>Metazoa</taxon>
        <taxon>Porifera</taxon>
        <taxon>Demospongiae</taxon>
        <taxon>Heteroscleromorpha</taxon>
        <taxon>Tetractinellida</taxon>
        <taxon>Astrophorina</taxon>
        <taxon>Geodiidae</taxon>
        <taxon>Geodia</taxon>
    </lineage>
</organism>
<evidence type="ECO:0000256" key="6">
    <source>
        <dbReference type="ARBA" id="ARBA00022801"/>
    </source>
</evidence>